<dbReference type="GO" id="GO:0000171">
    <property type="term" value="F:ribonuclease MRP activity"/>
    <property type="evidence" value="ECO:0007669"/>
    <property type="project" value="TreeGrafter"/>
</dbReference>
<reference evidence="1" key="2">
    <citation type="submission" date="2020-05" db="UniProtKB">
        <authorList>
            <consortium name="EnsemblMetazoa"/>
        </authorList>
    </citation>
    <scope>IDENTIFICATION</scope>
    <source>
        <strain evidence="1">Indian</strain>
    </source>
</reference>
<dbReference type="OMA" id="TLRWIPP"/>
<dbReference type="STRING" id="30069.A0A182YBF9"/>
<evidence type="ECO:0000313" key="1">
    <source>
        <dbReference type="EnsemblMetazoa" id="ASTEI05795-PA"/>
    </source>
</evidence>
<dbReference type="GO" id="GO:0030681">
    <property type="term" value="C:multimeric ribonuclease P complex"/>
    <property type="evidence" value="ECO:0007669"/>
    <property type="project" value="TreeGrafter"/>
</dbReference>
<evidence type="ECO:0000313" key="2">
    <source>
        <dbReference type="Proteomes" id="UP000076408"/>
    </source>
</evidence>
<keyword evidence="2" id="KW-1185">Reference proteome</keyword>
<dbReference type="PANTHER" id="PTHR15396:SF1">
    <property type="entry name" value="RIBONUCLEASE P PROTEIN SUBUNIT P40"/>
    <property type="match status" value="1"/>
</dbReference>
<dbReference type="EnsemblMetazoa" id="ASTEI05795-RA">
    <property type="protein sequence ID" value="ASTEI05795-PA"/>
    <property type="gene ID" value="ASTEI05795"/>
</dbReference>
<proteinExistence type="predicted"/>
<dbReference type="PANTHER" id="PTHR15396">
    <property type="entry name" value="RIBONUCLEASE P PROTEIN SUBUNIT P40"/>
    <property type="match status" value="1"/>
</dbReference>
<dbReference type="Pfam" id="PF08584">
    <property type="entry name" value="Ribonuc_P_40"/>
    <property type="match status" value="1"/>
</dbReference>
<dbReference type="InterPro" id="IPR013893">
    <property type="entry name" value="RNase_P_Rpp40"/>
</dbReference>
<dbReference type="GO" id="GO:0000447">
    <property type="term" value="P:endonucleolytic cleavage in ITS1 to separate SSU-rRNA from 5.8S rRNA and LSU-rRNA from tricistronic rRNA transcript (SSU-rRNA, 5.8S rRNA, LSU-rRNA)"/>
    <property type="evidence" value="ECO:0007669"/>
    <property type="project" value="TreeGrafter"/>
</dbReference>
<accession>A0A182YBF9</accession>
<dbReference type="AlphaFoldDB" id="A0A182YBF9"/>
<name>A0A182YBF9_ANOST</name>
<dbReference type="Proteomes" id="UP000076408">
    <property type="component" value="Unassembled WGS sequence"/>
</dbReference>
<dbReference type="GO" id="GO:0001682">
    <property type="term" value="P:tRNA 5'-leader removal"/>
    <property type="evidence" value="ECO:0007669"/>
    <property type="project" value="InterPro"/>
</dbReference>
<dbReference type="VEuPathDB" id="VectorBase:ASTEI05795"/>
<organism evidence="1 2">
    <name type="scientific">Anopheles stephensi</name>
    <name type="common">Indo-Pakistan malaria mosquito</name>
    <dbReference type="NCBI Taxonomy" id="30069"/>
    <lineage>
        <taxon>Eukaryota</taxon>
        <taxon>Metazoa</taxon>
        <taxon>Ecdysozoa</taxon>
        <taxon>Arthropoda</taxon>
        <taxon>Hexapoda</taxon>
        <taxon>Insecta</taxon>
        <taxon>Pterygota</taxon>
        <taxon>Neoptera</taxon>
        <taxon>Endopterygota</taxon>
        <taxon>Diptera</taxon>
        <taxon>Nematocera</taxon>
        <taxon>Culicoidea</taxon>
        <taxon>Culicidae</taxon>
        <taxon>Anophelinae</taxon>
        <taxon>Anopheles</taxon>
    </lineage>
</organism>
<dbReference type="VEuPathDB" id="VectorBase:ASTEI20_039915"/>
<dbReference type="VEuPathDB" id="VectorBase:ASTE004143"/>
<reference evidence="2" key="1">
    <citation type="journal article" date="2014" name="Genome Biol.">
        <title>Genome analysis of a major urban malaria vector mosquito, Anopheles stephensi.</title>
        <authorList>
            <person name="Jiang X."/>
            <person name="Peery A."/>
            <person name="Hall A.B."/>
            <person name="Sharma A."/>
            <person name="Chen X.G."/>
            <person name="Waterhouse R.M."/>
            <person name="Komissarov A."/>
            <person name="Riehle M.M."/>
            <person name="Shouche Y."/>
            <person name="Sharakhova M.V."/>
            <person name="Lawson D."/>
            <person name="Pakpour N."/>
            <person name="Arensburger P."/>
            <person name="Davidson V.L."/>
            <person name="Eiglmeier K."/>
            <person name="Emrich S."/>
            <person name="George P."/>
            <person name="Kennedy R.C."/>
            <person name="Mane S.P."/>
            <person name="Maslen G."/>
            <person name="Oringanje C."/>
            <person name="Qi Y."/>
            <person name="Settlage R."/>
            <person name="Tojo M."/>
            <person name="Tubio J.M."/>
            <person name="Unger M.F."/>
            <person name="Wang B."/>
            <person name="Vernick K.D."/>
            <person name="Ribeiro J.M."/>
            <person name="James A.A."/>
            <person name="Michel K."/>
            <person name="Riehle M.A."/>
            <person name="Luckhart S."/>
            <person name="Sharakhov I.V."/>
            <person name="Tu Z."/>
        </authorList>
    </citation>
    <scope>NUCLEOTIDE SEQUENCE [LARGE SCALE GENOMIC DNA]</scope>
    <source>
        <strain evidence="2">Indian</strain>
    </source>
</reference>
<sequence>MLCPEVWKFPTPSYIVERIVSPTTWTKLKKTHRIRKEIKAQQLNRRVALVIPANEPQFMQSLEDDFSAADCTLYRVKHFPVMEMLKREFVEAFVKRGKLYGISTTANMETEDCVAITPSGELIMSLQRETLERLEGNFSISQIAQHYHQFDTNSFVMFSKSLSKVIKIDLKSANAKTQIKNTTLAVDLTLRWIPPGNEYSNGKVSACSIAKYLREHCQLLVENVPAGCRKIVRTDEPVPRMNSANLFAEDRRQTLGTHDELLEYIGMIALDCQTKPTEYLSSYRLDDADRDTETMSIFHGHGMITTDEIERLILRVTTLLSESMTIPWVGLHVQGFSNLPLSSAIRGDCGIYSNYDRGYTMIITNLNLLFSKCFGCHM</sequence>
<protein>
    <submittedName>
        <fullName evidence="1">Uncharacterized protein</fullName>
    </submittedName>
</protein>
<dbReference type="GO" id="GO:0004526">
    <property type="term" value="F:ribonuclease P activity"/>
    <property type="evidence" value="ECO:0007669"/>
    <property type="project" value="TreeGrafter"/>
</dbReference>
<dbReference type="GO" id="GO:0000172">
    <property type="term" value="C:ribonuclease MRP complex"/>
    <property type="evidence" value="ECO:0007669"/>
    <property type="project" value="TreeGrafter"/>
</dbReference>